<dbReference type="RefSeq" id="WP_220587150.1">
    <property type="nucleotide sequence ID" value="NZ_RKLQ01000001.1"/>
</dbReference>
<keyword evidence="3" id="KW-1185">Reference proteome</keyword>
<accession>A0A8J8C748</accession>
<reference evidence="2" key="1">
    <citation type="submission" date="2021-06" db="EMBL/GenBank/DDBJ databases">
        <title>Halomicroarcula sp. F24A a new haloarchaeum isolated from saline soil.</title>
        <authorList>
            <person name="Duran-Viseras A."/>
            <person name="Sanchez-Porro C."/>
            <person name="Ventosa A."/>
        </authorList>
    </citation>
    <scope>NUCLEOTIDE SEQUENCE</scope>
    <source>
        <strain evidence="2">F24A</strain>
    </source>
</reference>
<dbReference type="InterPro" id="IPR055707">
    <property type="entry name" value="DUF7283"/>
</dbReference>
<protein>
    <submittedName>
        <fullName evidence="2">Uncharacterized protein</fullName>
    </submittedName>
</protein>
<keyword evidence="1" id="KW-0472">Membrane</keyword>
<feature type="transmembrane region" description="Helical" evidence="1">
    <location>
        <begin position="12"/>
        <end position="30"/>
    </location>
</feature>
<name>A0A8J8C748_9EURY</name>
<keyword evidence="1" id="KW-0812">Transmembrane</keyword>
<comment type="caution">
    <text evidence="2">The sequence shown here is derived from an EMBL/GenBank/DDBJ whole genome shotgun (WGS) entry which is preliminary data.</text>
</comment>
<evidence type="ECO:0000256" key="1">
    <source>
        <dbReference type="SAM" id="Phobius"/>
    </source>
</evidence>
<dbReference type="AlphaFoldDB" id="A0A8J8C748"/>
<organism evidence="2 3">
    <name type="scientific">Haloarcula salinisoli</name>
    <dbReference type="NCBI Taxonomy" id="2487746"/>
    <lineage>
        <taxon>Archaea</taxon>
        <taxon>Methanobacteriati</taxon>
        <taxon>Methanobacteriota</taxon>
        <taxon>Stenosarchaea group</taxon>
        <taxon>Halobacteria</taxon>
        <taxon>Halobacteriales</taxon>
        <taxon>Haloarculaceae</taxon>
        <taxon>Haloarcula</taxon>
    </lineage>
</organism>
<evidence type="ECO:0000313" key="2">
    <source>
        <dbReference type="EMBL" id="MBX0302922.1"/>
    </source>
</evidence>
<keyword evidence="1" id="KW-1133">Transmembrane helix</keyword>
<dbReference type="Pfam" id="PF23954">
    <property type="entry name" value="DUF7283"/>
    <property type="match status" value="1"/>
</dbReference>
<proteinExistence type="predicted"/>
<dbReference type="EMBL" id="RKLQ01000001">
    <property type="protein sequence ID" value="MBX0302922.1"/>
    <property type="molecule type" value="Genomic_DNA"/>
</dbReference>
<gene>
    <name evidence="2" type="ORF">EGD98_04460</name>
</gene>
<dbReference type="Proteomes" id="UP000783863">
    <property type="component" value="Unassembled WGS sequence"/>
</dbReference>
<evidence type="ECO:0000313" key="3">
    <source>
        <dbReference type="Proteomes" id="UP000783863"/>
    </source>
</evidence>
<sequence length="164" mass="17406">MDFEAPVDAWYVWVGVAIASVAFAGIALSLPSQPPPDAAEAANTVDEVSGSSYNASATYEHDADEVKIDVKRIGMRNEGGTEWASIAFGTMTPVRTHPNPEDGLNIVYGEDPESVFANPSAMQSYAETARDAAVNSDGEWHSGDGKLRVRQVNWGGVSVTFVAA</sequence>